<reference evidence="1 2" key="1">
    <citation type="submission" date="2019-04" db="EMBL/GenBank/DDBJ databases">
        <authorList>
            <person name="Jiang L."/>
        </authorList>
    </citation>
    <scope>NUCLEOTIDE SEQUENCE [LARGE SCALE GENOMIC DNA]</scope>
    <source>
        <strain evidence="1 2">YIM 131853</strain>
    </source>
</reference>
<dbReference type="OrthoDB" id="9813383at2"/>
<dbReference type="PANTHER" id="PTHR43235">
    <property type="entry name" value="GLUTAMINE AMIDOTRANSFERASE PB2B2.05-RELATED"/>
    <property type="match status" value="1"/>
</dbReference>
<dbReference type="InterPro" id="IPR029062">
    <property type="entry name" value="Class_I_gatase-like"/>
</dbReference>
<dbReference type="CDD" id="cd01745">
    <property type="entry name" value="GATase1_2"/>
    <property type="match status" value="1"/>
</dbReference>
<dbReference type="GO" id="GO:0005829">
    <property type="term" value="C:cytosol"/>
    <property type="evidence" value="ECO:0007669"/>
    <property type="project" value="TreeGrafter"/>
</dbReference>
<protein>
    <submittedName>
        <fullName evidence="1">Gamma-glutamyl-gamma-aminobutyrate hydrolase family protein</fullName>
    </submittedName>
</protein>
<organism evidence="1 2">
    <name type="scientific">Naasia lichenicola</name>
    <dbReference type="NCBI Taxonomy" id="2565933"/>
    <lineage>
        <taxon>Bacteria</taxon>
        <taxon>Bacillati</taxon>
        <taxon>Actinomycetota</taxon>
        <taxon>Actinomycetes</taxon>
        <taxon>Micrococcales</taxon>
        <taxon>Microbacteriaceae</taxon>
        <taxon>Naasia</taxon>
    </lineage>
</organism>
<evidence type="ECO:0000313" key="1">
    <source>
        <dbReference type="EMBL" id="THG31846.1"/>
    </source>
</evidence>
<dbReference type="SUPFAM" id="SSF52317">
    <property type="entry name" value="Class I glutamine amidotransferase-like"/>
    <property type="match status" value="1"/>
</dbReference>
<keyword evidence="1" id="KW-0378">Hydrolase</keyword>
<name>A0A4S4FQZ9_9MICO</name>
<evidence type="ECO:0000313" key="2">
    <source>
        <dbReference type="Proteomes" id="UP000309133"/>
    </source>
</evidence>
<dbReference type="PANTHER" id="PTHR43235:SF1">
    <property type="entry name" value="GLUTAMINE AMIDOTRANSFERASE PB2B2.05-RELATED"/>
    <property type="match status" value="1"/>
</dbReference>
<dbReference type="GO" id="GO:0033969">
    <property type="term" value="F:gamma-glutamyl-gamma-aminobutyrate hydrolase activity"/>
    <property type="evidence" value="ECO:0007669"/>
    <property type="project" value="TreeGrafter"/>
</dbReference>
<dbReference type="InterPro" id="IPR011697">
    <property type="entry name" value="Peptidase_C26"/>
</dbReference>
<dbReference type="PROSITE" id="PS51273">
    <property type="entry name" value="GATASE_TYPE_1"/>
    <property type="match status" value="1"/>
</dbReference>
<dbReference type="Pfam" id="PF07722">
    <property type="entry name" value="Peptidase_C26"/>
    <property type="match status" value="1"/>
</dbReference>
<dbReference type="GO" id="GO:0006598">
    <property type="term" value="P:polyamine catabolic process"/>
    <property type="evidence" value="ECO:0007669"/>
    <property type="project" value="TreeGrafter"/>
</dbReference>
<dbReference type="Gene3D" id="3.40.50.880">
    <property type="match status" value="1"/>
</dbReference>
<proteinExistence type="predicted"/>
<dbReference type="AlphaFoldDB" id="A0A4S4FQZ9"/>
<gene>
    <name evidence="1" type="ORF">E6C64_07295</name>
</gene>
<sequence length="244" mass="26410">MSTENPSTRPPLIGVTTYLEQVQQGVWERRSAFVPEVYLIAVTEAGGVPVLLPPQPPSDAAVARVLDALDGLVIAGGVDVDPALYGHERDPRTQDPRHDRDAWEQALLTGAIDRDLPFLAICRGAQLLNVTLGGTLHQHLPDIVETEKYAPEPGRYGLVDVDVDPDSFLDRLLGSVGDRLTVPSYHHQAVDRVADGLTVSARSDDGVVEALELHGARFGLGLQWHPEQDAADRRIFRGLVAAAS</sequence>
<keyword evidence="2" id="KW-1185">Reference proteome</keyword>
<dbReference type="Proteomes" id="UP000309133">
    <property type="component" value="Unassembled WGS sequence"/>
</dbReference>
<comment type="caution">
    <text evidence="1">The sequence shown here is derived from an EMBL/GenBank/DDBJ whole genome shotgun (WGS) entry which is preliminary data.</text>
</comment>
<dbReference type="EMBL" id="SSSM01000003">
    <property type="protein sequence ID" value="THG31846.1"/>
    <property type="molecule type" value="Genomic_DNA"/>
</dbReference>
<accession>A0A4S4FQZ9</accession>
<dbReference type="RefSeq" id="WP_136426966.1">
    <property type="nucleotide sequence ID" value="NZ_SSSM01000003.1"/>
</dbReference>
<dbReference type="InterPro" id="IPR044668">
    <property type="entry name" value="PuuD-like"/>
</dbReference>